<dbReference type="RefSeq" id="WP_078497776.1">
    <property type="nucleotide sequence ID" value="NZ_MSZX01000002.1"/>
</dbReference>
<organism evidence="2 3">
    <name type="scientific">Paenibacillus selenitireducens</name>
    <dbReference type="NCBI Taxonomy" id="1324314"/>
    <lineage>
        <taxon>Bacteria</taxon>
        <taxon>Bacillati</taxon>
        <taxon>Bacillota</taxon>
        <taxon>Bacilli</taxon>
        <taxon>Bacillales</taxon>
        <taxon>Paenibacillaceae</taxon>
        <taxon>Paenibacillus</taxon>
    </lineage>
</organism>
<protein>
    <submittedName>
        <fullName evidence="2">Polysaccharide deacetylase family protein</fullName>
    </submittedName>
</protein>
<comment type="caution">
    <text evidence="2">The sequence shown here is derived from an EMBL/GenBank/DDBJ whole genome shotgun (WGS) entry which is preliminary data.</text>
</comment>
<dbReference type="SUPFAM" id="SSF88713">
    <property type="entry name" value="Glycoside hydrolase/deacetylase"/>
    <property type="match status" value="1"/>
</dbReference>
<gene>
    <name evidence="2" type="ORF">BVG16_06775</name>
</gene>
<dbReference type="STRING" id="1324314.BVG16_06775"/>
<sequence>MENLVLWCFYILTFYAFLPGVFSRIFGFRVFKRGQSEREICLTFDDGPDAHYTEELLDLLKRFDAKATFFVVGVNAEKNPAVIKRIHDEGHLIGIHNYVHKSNWFMRPGTVRKQIKKTTDIIHHITGSKTIYYRPPWGIVNLFDFGNLGHIQIILWSAMFGDWRKRVGVDRLERRLMRKLRPGEVLLLHDCGTTFGADPEAPGNMLVALERYMKAAEAKDYQFVRVDEMMKTTDRFKSKQLSLGKKALVKAWLVWEQCFHVLFNLKKTADPDPTFHYRVTTFHGESITMQDGNVLHKGDQVMEIHFDNQKLFDMGMNSRSTVHIAIQLIRGVEKALPYFAEEIVKNPQLSNVKALYGVSMIHRGADKLGFSVHDLPKGLFATLTQMYLKILLSVIHPKGKSRVKDRSTALVPKSIVLSAELLKKRYDVGTHIQNGKEVEEVLQEKQVLKMAVEQTYSNTPNTPSATP</sequence>
<dbReference type="Pfam" id="PF22790">
    <property type="entry name" value="YkoP"/>
    <property type="match status" value="1"/>
</dbReference>
<dbReference type="InterPro" id="IPR011330">
    <property type="entry name" value="Glyco_hydro/deAcase_b/a-brl"/>
</dbReference>
<dbReference type="InterPro" id="IPR050248">
    <property type="entry name" value="Polysacc_deacetylase_ArnD"/>
</dbReference>
<proteinExistence type="predicted"/>
<dbReference type="PANTHER" id="PTHR10587">
    <property type="entry name" value="GLYCOSYL TRANSFERASE-RELATED"/>
    <property type="match status" value="1"/>
</dbReference>
<dbReference type="Gene3D" id="3.20.20.370">
    <property type="entry name" value="Glycoside hydrolase/deacetylase"/>
    <property type="match status" value="1"/>
</dbReference>
<name>A0A1T2XKU1_9BACL</name>
<reference evidence="2 3" key="1">
    <citation type="submission" date="2017-01" db="EMBL/GenBank/DDBJ databases">
        <title>Genome analysis of Paenibacillus selenitrireducens ES3-24.</title>
        <authorList>
            <person name="Xu D."/>
            <person name="Yao R."/>
            <person name="Zheng S."/>
        </authorList>
    </citation>
    <scope>NUCLEOTIDE SEQUENCE [LARGE SCALE GENOMIC DNA]</scope>
    <source>
        <strain evidence="2 3">ES3-24</strain>
    </source>
</reference>
<dbReference type="Proteomes" id="UP000190188">
    <property type="component" value="Unassembled WGS sequence"/>
</dbReference>
<dbReference type="GO" id="GO:0005975">
    <property type="term" value="P:carbohydrate metabolic process"/>
    <property type="evidence" value="ECO:0007669"/>
    <property type="project" value="InterPro"/>
</dbReference>
<accession>A0A1T2XKU1</accession>
<dbReference type="PANTHER" id="PTHR10587:SF137">
    <property type="entry name" value="4-DEOXY-4-FORMAMIDO-L-ARABINOSE-PHOSPHOUNDECAPRENOL DEFORMYLASE ARND-RELATED"/>
    <property type="match status" value="1"/>
</dbReference>
<dbReference type="CDD" id="cd10959">
    <property type="entry name" value="CE4_NodB_like_3"/>
    <property type="match status" value="1"/>
</dbReference>
<dbReference type="Pfam" id="PF01522">
    <property type="entry name" value="Polysacc_deac_1"/>
    <property type="match status" value="1"/>
</dbReference>
<dbReference type="PROSITE" id="PS51677">
    <property type="entry name" value="NODB"/>
    <property type="match status" value="1"/>
</dbReference>
<dbReference type="InterPro" id="IPR054467">
    <property type="entry name" value="YkoP-like_dom"/>
</dbReference>
<evidence type="ECO:0000313" key="2">
    <source>
        <dbReference type="EMBL" id="OPA80428.1"/>
    </source>
</evidence>
<dbReference type="OrthoDB" id="2649545at2"/>
<keyword evidence="3" id="KW-1185">Reference proteome</keyword>
<dbReference type="GO" id="GO:0016810">
    <property type="term" value="F:hydrolase activity, acting on carbon-nitrogen (but not peptide) bonds"/>
    <property type="evidence" value="ECO:0007669"/>
    <property type="project" value="InterPro"/>
</dbReference>
<evidence type="ECO:0000259" key="1">
    <source>
        <dbReference type="PROSITE" id="PS51677"/>
    </source>
</evidence>
<dbReference type="AlphaFoldDB" id="A0A1T2XKU1"/>
<dbReference type="InterPro" id="IPR002509">
    <property type="entry name" value="NODB_dom"/>
</dbReference>
<dbReference type="EMBL" id="MSZX01000002">
    <property type="protein sequence ID" value="OPA80428.1"/>
    <property type="molecule type" value="Genomic_DNA"/>
</dbReference>
<evidence type="ECO:0000313" key="3">
    <source>
        <dbReference type="Proteomes" id="UP000190188"/>
    </source>
</evidence>
<feature type="domain" description="NodB homology" evidence="1">
    <location>
        <begin position="38"/>
        <end position="224"/>
    </location>
</feature>